<keyword evidence="1 4" id="KW-0378">Hydrolase</keyword>
<dbReference type="Gene3D" id="3.40.1090.10">
    <property type="entry name" value="Cytosolic phospholipase A2 catalytic domain"/>
    <property type="match status" value="2"/>
</dbReference>
<dbReference type="GO" id="GO:0016042">
    <property type="term" value="P:lipid catabolic process"/>
    <property type="evidence" value="ECO:0007669"/>
    <property type="project" value="UniProtKB-UniRule"/>
</dbReference>
<dbReference type="InterPro" id="IPR050301">
    <property type="entry name" value="NTE"/>
</dbReference>
<evidence type="ECO:0000313" key="6">
    <source>
        <dbReference type="EMBL" id="EGR33468.1"/>
    </source>
</evidence>
<keyword evidence="3 4" id="KW-0443">Lipid metabolism</keyword>
<sequence>MVIFSFIKSAIEILSIEIIEDIQIIKQILVYEIQNLQQQKYEKNQRLKLIKKMNKAITYEEWFNYSKQLDNLQGTILWKKDPTSPYYNYEYIQHLRDELKLALKNKDSAKIIHNLRSHPYRNIGNILNPTLYQTSYIGTKNLIEEYQQILDQCIQFIAENTKLSTRRKLEFFIETRHALGRTALLLSGGGKMAMYHIGVVKTLYEQGLFPTIISGSSAGSIIASFICCKRYDQIPNLYNGNGQGIIWDAFYIKDPRGQLARKLKRFFEQGVLLDVNVLYSFVHDNLGDLTFQEAYDKTGFILNITVTSQGANNQDRILNFLSAPNVLIASAVCCSCGIPYIYGPSDLLCKNEKGQIEKYLYQGNKFLDGSIAMDLPMNRLAEFFNVNTFIVSQTNPFVVPFIKKGEKKNFIIRNLVNLQSFISSEVKHRCRQLIDLHLLPCSLGKLLNIVTQSYHGSIAIYPVPKWQDYANLLDVPRSDQDLEHFIIGGARKSFELTNYIRAYMLYEQSLERGYAKVKKSIQQKKYIYSGINNNDDFEDNFGNESVFVENYEEEDELRNAILSESSNLYNLYSQQKKIRTVSFFIPRTKSKELIYQLNQKYRPKKLKKQTLDVM</sequence>
<feature type="active site" description="Nucleophile" evidence="4">
    <location>
        <position position="217"/>
    </location>
</feature>
<dbReference type="Proteomes" id="UP000008983">
    <property type="component" value="Unassembled WGS sequence"/>
</dbReference>
<reference evidence="6 7" key="1">
    <citation type="submission" date="2011-07" db="EMBL/GenBank/DDBJ databases">
        <authorList>
            <person name="Coyne R."/>
            <person name="Brami D."/>
            <person name="Johnson J."/>
            <person name="Hostetler J."/>
            <person name="Hannick L."/>
            <person name="Clark T."/>
            <person name="Cassidy-Hanley D."/>
            <person name="Inman J."/>
        </authorList>
    </citation>
    <scope>NUCLEOTIDE SEQUENCE [LARGE SCALE GENOMIC DNA]</scope>
    <source>
        <strain evidence="6 7">G5</strain>
    </source>
</reference>
<protein>
    <submittedName>
        <fullName evidence="6">Patatin-like phospholipase family protein, putative</fullName>
        <ecNumber evidence="6">3.1.1.3</ecNumber>
    </submittedName>
</protein>
<evidence type="ECO:0000256" key="1">
    <source>
        <dbReference type="ARBA" id="ARBA00022801"/>
    </source>
</evidence>
<evidence type="ECO:0000256" key="2">
    <source>
        <dbReference type="ARBA" id="ARBA00022963"/>
    </source>
</evidence>
<gene>
    <name evidence="6" type="ORF">IMG5_051460</name>
</gene>
<feature type="active site" description="Proton acceptor" evidence="4">
    <location>
        <position position="368"/>
    </location>
</feature>
<dbReference type="InterPro" id="IPR002641">
    <property type="entry name" value="PNPLA_dom"/>
</dbReference>
<evidence type="ECO:0000256" key="4">
    <source>
        <dbReference type="PROSITE-ProRule" id="PRU01161"/>
    </source>
</evidence>
<dbReference type="PANTHER" id="PTHR14226:SF10">
    <property type="entry name" value="TRIACYLGLYCEROL LIPASE 4-RELATED"/>
    <property type="match status" value="1"/>
</dbReference>
<organism evidence="6 7">
    <name type="scientific">Ichthyophthirius multifiliis</name>
    <name type="common">White spot disease agent</name>
    <name type="synonym">Ich</name>
    <dbReference type="NCBI Taxonomy" id="5932"/>
    <lineage>
        <taxon>Eukaryota</taxon>
        <taxon>Sar</taxon>
        <taxon>Alveolata</taxon>
        <taxon>Ciliophora</taxon>
        <taxon>Intramacronucleata</taxon>
        <taxon>Oligohymenophorea</taxon>
        <taxon>Hymenostomatida</taxon>
        <taxon>Ophryoglenina</taxon>
        <taxon>Ichthyophthirius</taxon>
    </lineage>
</organism>
<dbReference type="OMA" id="TRWILNI"/>
<dbReference type="Pfam" id="PF11815">
    <property type="entry name" value="DUF3336"/>
    <property type="match status" value="1"/>
</dbReference>
<dbReference type="OrthoDB" id="10049244at2759"/>
<keyword evidence="2 4" id="KW-0442">Lipid degradation</keyword>
<dbReference type="InParanoid" id="G0QMR5"/>
<dbReference type="PROSITE" id="PS51635">
    <property type="entry name" value="PNPLA"/>
    <property type="match status" value="1"/>
</dbReference>
<dbReference type="InterPro" id="IPR021771">
    <property type="entry name" value="Triacylglycerol_lipase_N"/>
</dbReference>
<dbReference type="EMBL" id="GL983437">
    <property type="protein sequence ID" value="EGR33468.1"/>
    <property type="molecule type" value="Genomic_DNA"/>
</dbReference>
<dbReference type="RefSeq" id="XP_004037454.1">
    <property type="nucleotide sequence ID" value="XM_004037406.1"/>
</dbReference>
<keyword evidence="7" id="KW-1185">Reference proteome</keyword>
<dbReference type="eggNOG" id="KOG2214">
    <property type="taxonomic scope" value="Eukaryota"/>
</dbReference>
<dbReference type="GO" id="GO:0004806">
    <property type="term" value="F:triacylglycerol lipase activity"/>
    <property type="evidence" value="ECO:0007669"/>
    <property type="project" value="UniProtKB-EC"/>
</dbReference>
<evidence type="ECO:0000313" key="7">
    <source>
        <dbReference type="Proteomes" id="UP000008983"/>
    </source>
</evidence>
<comment type="caution">
    <text evidence="4">Lacks conserved residue(s) required for the propagation of feature annotation.</text>
</comment>
<dbReference type="PANTHER" id="PTHR14226">
    <property type="entry name" value="NEUROPATHY TARGET ESTERASE/SWISS CHEESE D.MELANOGASTER"/>
    <property type="match status" value="1"/>
</dbReference>
<accession>G0QMR5</accession>
<dbReference type="SUPFAM" id="SSF52151">
    <property type="entry name" value="FabD/lysophospholipase-like"/>
    <property type="match status" value="1"/>
</dbReference>
<evidence type="ECO:0000259" key="5">
    <source>
        <dbReference type="PROSITE" id="PS51635"/>
    </source>
</evidence>
<feature type="domain" description="PNPLA" evidence="5">
    <location>
        <begin position="184"/>
        <end position="381"/>
    </location>
</feature>
<dbReference type="InterPro" id="IPR016035">
    <property type="entry name" value="Acyl_Trfase/lysoPLipase"/>
</dbReference>
<dbReference type="GeneID" id="14909667"/>
<dbReference type="STRING" id="857967.G0QMR5"/>
<dbReference type="EC" id="3.1.1.3" evidence="6"/>
<feature type="short sequence motif" description="GXSXG" evidence="4">
    <location>
        <begin position="215"/>
        <end position="219"/>
    </location>
</feature>
<dbReference type="Pfam" id="PF01734">
    <property type="entry name" value="Patatin"/>
    <property type="match status" value="1"/>
</dbReference>
<dbReference type="AlphaFoldDB" id="G0QMR5"/>
<proteinExistence type="predicted"/>
<evidence type="ECO:0000256" key="3">
    <source>
        <dbReference type="ARBA" id="ARBA00023098"/>
    </source>
</evidence>
<name>G0QMR5_ICHMU</name>